<accession>A0A7J8LB47</accession>
<dbReference type="EMBL" id="JABEZX010000002">
    <property type="protein sequence ID" value="MBA0549658.1"/>
    <property type="molecule type" value="Genomic_DNA"/>
</dbReference>
<protein>
    <submittedName>
        <fullName evidence="1">Uncharacterized protein</fullName>
    </submittedName>
</protein>
<dbReference type="AlphaFoldDB" id="A0A7J8LB47"/>
<keyword evidence="2" id="KW-1185">Reference proteome</keyword>
<gene>
    <name evidence="1" type="ORF">Golob_020677</name>
</gene>
<dbReference type="Proteomes" id="UP000593572">
    <property type="component" value="Unassembled WGS sequence"/>
</dbReference>
<evidence type="ECO:0000313" key="1">
    <source>
        <dbReference type="EMBL" id="MBA0549658.1"/>
    </source>
</evidence>
<proteinExistence type="predicted"/>
<feature type="non-terminal residue" evidence="1">
    <location>
        <position position="71"/>
    </location>
</feature>
<reference evidence="1 2" key="1">
    <citation type="journal article" date="2019" name="Genome Biol. Evol.">
        <title>Insights into the evolution of the New World diploid cottons (Gossypium, subgenus Houzingenia) based on genome sequencing.</title>
        <authorList>
            <person name="Grover C.E."/>
            <person name="Arick M.A. 2nd"/>
            <person name="Thrash A."/>
            <person name="Conover J.L."/>
            <person name="Sanders W.S."/>
            <person name="Peterson D.G."/>
            <person name="Frelichowski J.E."/>
            <person name="Scheffler J.A."/>
            <person name="Scheffler B.E."/>
            <person name="Wendel J.F."/>
        </authorList>
    </citation>
    <scope>NUCLEOTIDE SEQUENCE [LARGE SCALE GENOMIC DNA]</scope>
    <source>
        <strain evidence="1">157</strain>
        <tissue evidence="1">Leaf</tissue>
    </source>
</reference>
<name>A0A7J8LB47_9ROSI</name>
<sequence>MERERCNSIANGDYSYSANGIYSKICNDYSVLEKERDQSSPDPSLRGNGYIEHPVSRFDTMAGVAIKYGVE</sequence>
<comment type="caution">
    <text evidence="1">The sequence shown here is derived from an EMBL/GenBank/DDBJ whole genome shotgun (WGS) entry which is preliminary data.</text>
</comment>
<evidence type="ECO:0000313" key="2">
    <source>
        <dbReference type="Proteomes" id="UP000593572"/>
    </source>
</evidence>
<organism evidence="1 2">
    <name type="scientific">Gossypium lobatum</name>
    <dbReference type="NCBI Taxonomy" id="34289"/>
    <lineage>
        <taxon>Eukaryota</taxon>
        <taxon>Viridiplantae</taxon>
        <taxon>Streptophyta</taxon>
        <taxon>Embryophyta</taxon>
        <taxon>Tracheophyta</taxon>
        <taxon>Spermatophyta</taxon>
        <taxon>Magnoliopsida</taxon>
        <taxon>eudicotyledons</taxon>
        <taxon>Gunneridae</taxon>
        <taxon>Pentapetalae</taxon>
        <taxon>rosids</taxon>
        <taxon>malvids</taxon>
        <taxon>Malvales</taxon>
        <taxon>Malvaceae</taxon>
        <taxon>Malvoideae</taxon>
        <taxon>Gossypium</taxon>
    </lineage>
</organism>